<evidence type="ECO:0000313" key="1">
    <source>
        <dbReference type="EMBL" id="ANV81239.1"/>
    </source>
</evidence>
<proteinExistence type="predicted"/>
<name>A0A1B1TG30_9ARCH</name>
<dbReference type="AlphaFoldDB" id="A0A1B1TG30"/>
<reference evidence="1" key="2">
    <citation type="journal article" date="2015" name="ISME J.">
        <title>A new class of marine Euryarchaeota group II from the Mediterranean deep chlorophyll maximum.</title>
        <authorList>
            <person name="Martin-Cuadrado A.B."/>
            <person name="Garcia-Heredia I."/>
            <person name="Molto A.G."/>
            <person name="Lopez-Ubeda R."/>
            <person name="Kimes N."/>
            <person name="Lopez-Garcia P."/>
            <person name="Moreira D."/>
            <person name="Rodriguez-Valera F."/>
        </authorList>
    </citation>
    <scope>NUCLEOTIDE SEQUENCE</scope>
</reference>
<reference evidence="1" key="1">
    <citation type="submission" date="2014-11" db="EMBL/GenBank/DDBJ databases">
        <authorList>
            <person name="Zhu J."/>
            <person name="Qi W."/>
            <person name="Song R."/>
        </authorList>
    </citation>
    <scope>NUCLEOTIDE SEQUENCE</scope>
</reference>
<sequence length="117" mass="13400">MAGMDFFIRPATGTTSADWVRIPNADIKVRLTRRMTRTIVRGEEGDNLHDEGSESAIYTISGEMQLDEYKRILAMFRSGQPCIHDPFEERDVKVVFASMEYDGSNESFKFELIEDIV</sequence>
<protein>
    <submittedName>
        <fullName evidence="1">Uncharacterized protein</fullName>
    </submittedName>
</protein>
<accession>A0A1B1TG30</accession>
<organism evidence="1">
    <name type="scientific">uncultured Poseidoniia archaeon</name>
    <dbReference type="NCBI Taxonomy" id="1697135"/>
    <lineage>
        <taxon>Archaea</taxon>
        <taxon>Methanobacteriati</taxon>
        <taxon>Thermoplasmatota</taxon>
        <taxon>Candidatus Poseidoniia</taxon>
        <taxon>environmental samples</taxon>
    </lineage>
</organism>
<dbReference type="EMBL" id="KP211931">
    <property type="protein sequence ID" value="ANV81239.1"/>
    <property type="molecule type" value="Genomic_DNA"/>
</dbReference>